<dbReference type="PATRIC" id="fig|45068.5.peg.23"/>
<sequence>MANLMPLTLGLFLSSTAFAGLSIPGITTSSLKTADNALARAGVTEIQDEVVDEKDFELSDAQKHEAKVWQLTEAEEKRYVQLMQSRSGLYYQGLRMSPIDILGLNARNDAEREHFAELAAIQEAQKVAQNITWNNAFYQAYNRLFKDVPVVGDFDPSPYSPYAHQPIQLKSGERLYLFIKAEDAVKTILMQLIDSVSRTPNTQLNLLFVDMDSDAIQLWANRQQLPRALVNSQQITLHDGKQQYEALTIPKKQTPLLLLSNGKASHFVDMGRF</sequence>
<accession>A0A0W0VSS3</accession>
<feature type="signal peptide" evidence="1">
    <location>
        <begin position="1"/>
        <end position="19"/>
    </location>
</feature>
<dbReference type="RefSeq" id="WP_058528046.1">
    <property type="nucleotide sequence ID" value="NZ_CAAAHZ010000005.1"/>
</dbReference>
<organism evidence="2 3">
    <name type="scientific">Legionella londiniensis</name>
    <dbReference type="NCBI Taxonomy" id="45068"/>
    <lineage>
        <taxon>Bacteria</taxon>
        <taxon>Pseudomonadati</taxon>
        <taxon>Pseudomonadota</taxon>
        <taxon>Gammaproteobacteria</taxon>
        <taxon>Legionellales</taxon>
        <taxon>Legionellaceae</taxon>
        <taxon>Legionella</taxon>
    </lineage>
</organism>
<keyword evidence="3" id="KW-1185">Reference proteome</keyword>
<reference evidence="2 3" key="1">
    <citation type="submission" date="2015-11" db="EMBL/GenBank/DDBJ databases">
        <title>Genomic analysis of 38 Legionella species identifies large and diverse effector repertoires.</title>
        <authorList>
            <person name="Burstein D."/>
            <person name="Amaro F."/>
            <person name="Zusman T."/>
            <person name="Lifshitz Z."/>
            <person name="Cohen O."/>
            <person name="Gilbert J.A."/>
            <person name="Pupko T."/>
            <person name="Shuman H.A."/>
            <person name="Segal G."/>
        </authorList>
    </citation>
    <scope>NUCLEOTIDE SEQUENCE [LARGE SCALE GENOMIC DNA]</scope>
    <source>
        <strain evidence="2 3">ATCC 49505</strain>
    </source>
</reference>
<dbReference type="InterPro" id="IPR022293">
    <property type="entry name" value="Integrating-conj_element"/>
</dbReference>
<dbReference type="Proteomes" id="UP000054997">
    <property type="component" value="Unassembled WGS sequence"/>
</dbReference>
<dbReference type="EMBL" id="LNYK01000001">
    <property type="protein sequence ID" value="KTD23137.1"/>
    <property type="molecule type" value="Genomic_DNA"/>
</dbReference>
<dbReference type="AlphaFoldDB" id="A0A0W0VSS3"/>
<feature type="chain" id="PRO_5006915039" evidence="1">
    <location>
        <begin position="20"/>
        <end position="273"/>
    </location>
</feature>
<dbReference type="OrthoDB" id="8442378at2"/>
<protein>
    <submittedName>
        <fullName evidence="2">Bile acid beta-glucosidase</fullName>
    </submittedName>
</protein>
<keyword evidence="1" id="KW-0732">Signal</keyword>
<comment type="caution">
    <text evidence="2">The sequence shown here is derived from an EMBL/GenBank/DDBJ whole genome shotgun (WGS) entry which is preliminary data.</text>
</comment>
<evidence type="ECO:0000313" key="3">
    <source>
        <dbReference type="Proteomes" id="UP000054997"/>
    </source>
</evidence>
<dbReference type="NCBIfam" id="TIGR03759">
    <property type="entry name" value="conj_TIGR03759"/>
    <property type="match status" value="1"/>
</dbReference>
<evidence type="ECO:0000313" key="2">
    <source>
        <dbReference type="EMBL" id="KTD23137.1"/>
    </source>
</evidence>
<evidence type="ECO:0000256" key="1">
    <source>
        <dbReference type="SAM" id="SignalP"/>
    </source>
</evidence>
<proteinExistence type="predicted"/>
<gene>
    <name evidence="2" type="ORF">Llon_0022</name>
</gene>
<dbReference type="STRING" id="45068.Llon_0022"/>
<name>A0A0W0VSS3_9GAMM</name>